<evidence type="ECO:0000256" key="2">
    <source>
        <dbReference type="ARBA" id="ARBA00022679"/>
    </source>
</evidence>
<proteinExistence type="predicted"/>
<evidence type="ECO:0000256" key="3">
    <source>
        <dbReference type="ARBA" id="ARBA00022691"/>
    </source>
</evidence>
<name>A0A919SA92_9ACTN</name>
<sequence length="214" mass="22924">MPNSLTHAPVPALLERLFDAAARYPDLWPADRPFTTAPPQERADTLDQVSMPISARGGDLLYTLVRATRPATVVEFGTSYGVSTIYLAAGVTDNGSGHVFSTELSSTKVAAARANLAEAGLDRAVTILRGDARQTLAAVPGQVDFLLLDGWKDLCLPVLRQLEPRLAPGALVIADDTGLVSMAPYLAYVRDPAHGYATVDFPVEDGMELSCRTW</sequence>
<dbReference type="InterPro" id="IPR029063">
    <property type="entry name" value="SAM-dependent_MTases_sf"/>
</dbReference>
<dbReference type="AlphaFoldDB" id="A0A919SA92"/>
<dbReference type="Proteomes" id="UP000681340">
    <property type="component" value="Unassembled WGS sequence"/>
</dbReference>
<accession>A0A919SA92</accession>
<reference evidence="4" key="1">
    <citation type="submission" date="2021-03" db="EMBL/GenBank/DDBJ databases">
        <title>Whole genome shotgun sequence of Actinoplanes auranticolor NBRC 12245.</title>
        <authorList>
            <person name="Komaki H."/>
            <person name="Tamura T."/>
        </authorList>
    </citation>
    <scope>NUCLEOTIDE SEQUENCE</scope>
    <source>
        <strain evidence="4">NBRC 12245</strain>
    </source>
</reference>
<dbReference type="EMBL" id="BOQL01000026">
    <property type="protein sequence ID" value="GIM68774.1"/>
    <property type="molecule type" value="Genomic_DNA"/>
</dbReference>
<dbReference type="InterPro" id="IPR002935">
    <property type="entry name" value="SAM_O-MeTrfase"/>
</dbReference>
<dbReference type="Gene3D" id="3.40.50.150">
    <property type="entry name" value="Vaccinia Virus protein VP39"/>
    <property type="match status" value="1"/>
</dbReference>
<dbReference type="CDD" id="cd02440">
    <property type="entry name" value="AdoMet_MTases"/>
    <property type="match status" value="1"/>
</dbReference>
<protein>
    <submittedName>
        <fullName evidence="4">O-methyltransferase, family 3</fullName>
    </submittedName>
</protein>
<keyword evidence="3" id="KW-0949">S-adenosyl-L-methionine</keyword>
<dbReference type="Pfam" id="PF13578">
    <property type="entry name" value="Methyltransf_24"/>
    <property type="match status" value="1"/>
</dbReference>
<evidence type="ECO:0000313" key="5">
    <source>
        <dbReference type="Proteomes" id="UP000681340"/>
    </source>
</evidence>
<dbReference type="GO" id="GO:0032259">
    <property type="term" value="P:methylation"/>
    <property type="evidence" value="ECO:0007669"/>
    <property type="project" value="UniProtKB-KW"/>
</dbReference>
<gene>
    <name evidence="4" type="ORF">Aau02nite_33190</name>
</gene>
<dbReference type="GO" id="GO:0008171">
    <property type="term" value="F:O-methyltransferase activity"/>
    <property type="evidence" value="ECO:0007669"/>
    <property type="project" value="InterPro"/>
</dbReference>
<dbReference type="PANTHER" id="PTHR43167:SF1">
    <property type="entry name" value="PUTATIVE (AFU_ORTHOLOGUE AFUA_6G01830)-RELATED"/>
    <property type="match status" value="1"/>
</dbReference>
<dbReference type="RefSeq" id="WP_212989299.1">
    <property type="nucleotide sequence ID" value="NZ_BAABEA010000008.1"/>
</dbReference>
<keyword evidence="1" id="KW-0489">Methyltransferase</keyword>
<keyword evidence="5" id="KW-1185">Reference proteome</keyword>
<dbReference type="SUPFAM" id="SSF53335">
    <property type="entry name" value="S-adenosyl-L-methionine-dependent methyltransferases"/>
    <property type="match status" value="1"/>
</dbReference>
<dbReference type="PROSITE" id="PS51682">
    <property type="entry name" value="SAM_OMT_I"/>
    <property type="match status" value="1"/>
</dbReference>
<dbReference type="PANTHER" id="PTHR43167">
    <property type="entry name" value="PUTATIVE (AFU_ORTHOLOGUE AFUA_6G01830)-RELATED"/>
    <property type="match status" value="1"/>
</dbReference>
<evidence type="ECO:0000256" key="1">
    <source>
        <dbReference type="ARBA" id="ARBA00022603"/>
    </source>
</evidence>
<evidence type="ECO:0000313" key="4">
    <source>
        <dbReference type="EMBL" id="GIM68774.1"/>
    </source>
</evidence>
<keyword evidence="2" id="KW-0808">Transferase</keyword>
<comment type="caution">
    <text evidence="4">The sequence shown here is derived from an EMBL/GenBank/DDBJ whole genome shotgun (WGS) entry which is preliminary data.</text>
</comment>
<organism evidence="4 5">
    <name type="scientific">Actinoplanes auranticolor</name>
    <dbReference type="NCBI Taxonomy" id="47988"/>
    <lineage>
        <taxon>Bacteria</taxon>
        <taxon>Bacillati</taxon>
        <taxon>Actinomycetota</taxon>
        <taxon>Actinomycetes</taxon>
        <taxon>Micromonosporales</taxon>
        <taxon>Micromonosporaceae</taxon>
        <taxon>Actinoplanes</taxon>
    </lineage>
</organism>